<organism evidence="2 3">
    <name type="scientific">Pseudoduganella ginsengisoli</name>
    <dbReference type="NCBI Taxonomy" id="1462440"/>
    <lineage>
        <taxon>Bacteria</taxon>
        <taxon>Pseudomonadati</taxon>
        <taxon>Pseudomonadota</taxon>
        <taxon>Betaproteobacteria</taxon>
        <taxon>Burkholderiales</taxon>
        <taxon>Oxalobacteraceae</taxon>
        <taxon>Telluria group</taxon>
        <taxon>Pseudoduganella</taxon>
    </lineage>
</organism>
<reference evidence="2 3" key="1">
    <citation type="submission" date="2019-11" db="EMBL/GenBank/DDBJ databases">
        <title>Type strains purchased from KCTC, JCM and DSMZ.</title>
        <authorList>
            <person name="Lu H."/>
        </authorList>
    </citation>
    <scope>NUCLEOTIDE SEQUENCE [LARGE SCALE GENOMIC DNA]</scope>
    <source>
        <strain evidence="2 3">KCTC 42409</strain>
    </source>
</reference>
<dbReference type="AlphaFoldDB" id="A0A6L6Q5G5"/>
<keyword evidence="3" id="KW-1185">Reference proteome</keyword>
<dbReference type="Gene3D" id="3.40.50.150">
    <property type="entry name" value="Vaccinia Virus protein VP39"/>
    <property type="match status" value="1"/>
</dbReference>
<dbReference type="RefSeq" id="WP_155441337.1">
    <property type="nucleotide sequence ID" value="NZ_WNLA01000019.1"/>
</dbReference>
<accession>A0A6L6Q5G5</accession>
<dbReference type="GO" id="GO:0008757">
    <property type="term" value="F:S-adenosylmethionine-dependent methyltransferase activity"/>
    <property type="evidence" value="ECO:0007669"/>
    <property type="project" value="InterPro"/>
</dbReference>
<sequence>MITLKKSKSLARITREWDAIAALRDEQVCSGKDHSANFVLAPAILSELHRVKTLIDIGCGTGWLTERAAEFAELAVGIDPSEQSIAIGRKQHKGVGISFHAESIETYALKGKKFDLAICNMSASNAPDLQAFISASREIIKKNGIFIITIPHPFFWPIYWGYASDPNFNYKKSFAVEGEFKIQNELSNILTTHFHHPIEKYISTLISNRFRIDEFKELVGRGFHLPRFILIKMKAI</sequence>
<keyword evidence="2" id="KW-0489">Methyltransferase</keyword>
<evidence type="ECO:0000313" key="2">
    <source>
        <dbReference type="EMBL" id="MTW04987.1"/>
    </source>
</evidence>
<name>A0A6L6Q5G5_9BURK</name>
<dbReference type="SUPFAM" id="SSF53335">
    <property type="entry name" value="S-adenosyl-L-methionine-dependent methyltransferases"/>
    <property type="match status" value="1"/>
</dbReference>
<protein>
    <submittedName>
        <fullName evidence="2">Methyltransferase domain-containing protein</fullName>
    </submittedName>
</protein>
<dbReference type="Pfam" id="PF13847">
    <property type="entry name" value="Methyltransf_31"/>
    <property type="match status" value="1"/>
</dbReference>
<dbReference type="CDD" id="cd02440">
    <property type="entry name" value="AdoMet_MTases"/>
    <property type="match status" value="1"/>
</dbReference>
<dbReference type="InterPro" id="IPR025714">
    <property type="entry name" value="Methyltranfer_dom"/>
</dbReference>
<dbReference type="EMBL" id="WNLA01000019">
    <property type="protein sequence ID" value="MTW04987.1"/>
    <property type="molecule type" value="Genomic_DNA"/>
</dbReference>
<evidence type="ECO:0000259" key="1">
    <source>
        <dbReference type="Pfam" id="PF13847"/>
    </source>
</evidence>
<gene>
    <name evidence="2" type="ORF">GM668_23195</name>
</gene>
<proteinExistence type="predicted"/>
<dbReference type="GO" id="GO:0032259">
    <property type="term" value="P:methylation"/>
    <property type="evidence" value="ECO:0007669"/>
    <property type="project" value="UniProtKB-KW"/>
</dbReference>
<dbReference type="Proteomes" id="UP000484015">
    <property type="component" value="Unassembled WGS sequence"/>
</dbReference>
<comment type="caution">
    <text evidence="2">The sequence shown here is derived from an EMBL/GenBank/DDBJ whole genome shotgun (WGS) entry which is preliminary data.</text>
</comment>
<dbReference type="PANTHER" id="PTHR43861">
    <property type="entry name" value="TRANS-ACONITATE 2-METHYLTRANSFERASE-RELATED"/>
    <property type="match status" value="1"/>
</dbReference>
<keyword evidence="2" id="KW-0808">Transferase</keyword>
<feature type="domain" description="Methyltransferase" evidence="1">
    <location>
        <begin position="52"/>
        <end position="151"/>
    </location>
</feature>
<evidence type="ECO:0000313" key="3">
    <source>
        <dbReference type="Proteomes" id="UP000484015"/>
    </source>
</evidence>
<dbReference type="OrthoDB" id="9790457at2"/>
<dbReference type="InterPro" id="IPR029063">
    <property type="entry name" value="SAM-dependent_MTases_sf"/>
</dbReference>